<name>A0A285LRB4_9NOCA</name>
<evidence type="ECO:0000313" key="4">
    <source>
        <dbReference type="Proteomes" id="UP000219565"/>
    </source>
</evidence>
<feature type="transmembrane region" description="Helical" evidence="1">
    <location>
        <begin position="79"/>
        <end position="99"/>
    </location>
</feature>
<proteinExistence type="predicted"/>
<dbReference type="PANTHER" id="PTHR40763">
    <property type="entry name" value="MEMBRANE PROTEIN-RELATED"/>
    <property type="match status" value="1"/>
</dbReference>
<dbReference type="STRING" id="1379680.GCA_001612615_03738"/>
<dbReference type="Proteomes" id="UP000219565">
    <property type="component" value="Unassembled WGS sequence"/>
</dbReference>
<dbReference type="PANTHER" id="PTHR40763:SF4">
    <property type="entry name" value="DUF1707 DOMAIN-CONTAINING PROTEIN"/>
    <property type="match status" value="1"/>
</dbReference>
<feature type="domain" description="DUF1707" evidence="2">
    <location>
        <begin position="8"/>
        <end position="60"/>
    </location>
</feature>
<keyword evidence="1" id="KW-0812">Transmembrane</keyword>
<sequence>MASNTARLRARDTDRADVCGLLDAALADGQLTASEHTARTQAAMRAKSFGELDKLIADLQIPGDLVDAPVVRGGRVRGWWLPAAILLAAALFGALAGCVGRGGVDRVAADPLPDLTTGPGLAYFIDRYRAEFGDTVVDDLTVYPRYAIFYRNVNNRSQYFHFDGDFDPSSSSQARKLDTPTVDLATIDLPVVFRLLAGAPQSLLLPGSPISHVSIEREAAKNAQPRLQIFVRNEVDESGFMTVLFDGEPLEVRPPGR</sequence>
<dbReference type="RefSeq" id="WP_097246428.1">
    <property type="nucleotide sequence ID" value="NZ_JAMTCW010000002.1"/>
</dbReference>
<keyword evidence="1" id="KW-1133">Transmembrane helix</keyword>
<dbReference type="OrthoDB" id="4753163at2"/>
<dbReference type="AlphaFoldDB" id="A0A285LRB4"/>
<protein>
    <recommendedName>
        <fullName evidence="2">DUF1707 domain-containing protein</fullName>
    </recommendedName>
</protein>
<accession>A0A285LRB4</accession>
<gene>
    <name evidence="3" type="ORF">SAMN04244553_4416</name>
</gene>
<evidence type="ECO:0000259" key="2">
    <source>
        <dbReference type="Pfam" id="PF08044"/>
    </source>
</evidence>
<dbReference type="InterPro" id="IPR012551">
    <property type="entry name" value="DUF1707_SHOCT-like"/>
</dbReference>
<evidence type="ECO:0000256" key="1">
    <source>
        <dbReference type="SAM" id="Phobius"/>
    </source>
</evidence>
<evidence type="ECO:0000313" key="3">
    <source>
        <dbReference type="EMBL" id="SNY87470.1"/>
    </source>
</evidence>
<keyword evidence="1" id="KW-0472">Membrane</keyword>
<keyword evidence="4" id="KW-1185">Reference proteome</keyword>
<reference evidence="3 4" key="1">
    <citation type="submission" date="2017-09" db="EMBL/GenBank/DDBJ databases">
        <authorList>
            <person name="Ehlers B."/>
            <person name="Leendertz F.H."/>
        </authorList>
    </citation>
    <scope>NUCLEOTIDE SEQUENCE [LARGE SCALE GENOMIC DNA]</scope>
    <source>
        <strain evidence="3 4">DSM 45537</strain>
    </source>
</reference>
<organism evidence="3 4">
    <name type="scientific">Nocardia amikacinitolerans</name>
    <dbReference type="NCBI Taxonomy" id="756689"/>
    <lineage>
        <taxon>Bacteria</taxon>
        <taxon>Bacillati</taxon>
        <taxon>Actinomycetota</taxon>
        <taxon>Actinomycetes</taxon>
        <taxon>Mycobacteriales</taxon>
        <taxon>Nocardiaceae</taxon>
        <taxon>Nocardia</taxon>
    </lineage>
</organism>
<dbReference type="Pfam" id="PF08044">
    <property type="entry name" value="DUF1707"/>
    <property type="match status" value="1"/>
</dbReference>
<dbReference type="EMBL" id="OBEG01000004">
    <property type="protein sequence ID" value="SNY87470.1"/>
    <property type="molecule type" value="Genomic_DNA"/>
</dbReference>